<reference evidence="9 10" key="1">
    <citation type="journal article" date="2018" name="Front. Microbiol.">
        <title>Genome-Wide Analysis of Corynespora cassiicola Leaf Fall Disease Putative Effectors.</title>
        <authorList>
            <person name="Lopez D."/>
            <person name="Ribeiro S."/>
            <person name="Label P."/>
            <person name="Fumanal B."/>
            <person name="Venisse J.S."/>
            <person name="Kohler A."/>
            <person name="de Oliveira R.R."/>
            <person name="Labutti K."/>
            <person name="Lipzen A."/>
            <person name="Lail K."/>
            <person name="Bauer D."/>
            <person name="Ohm R.A."/>
            <person name="Barry K.W."/>
            <person name="Spatafora J."/>
            <person name="Grigoriev I.V."/>
            <person name="Martin F.M."/>
            <person name="Pujade-Renaud V."/>
        </authorList>
    </citation>
    <scope>NUCLEOTIDE SEQUENCE [LARGE SCALE GENOMIC DNA]</scope>
    <source>
        <strain evidence="9 10">Philippines</strain>
    </source>
</reference>
<dbReference type="GO" id="GO:0005506">
    <property type="term" value="F:iron ion binding"/>
    <property type="evidence" value="ECO:0007669"/>
    <property type="project" value="InterPro"/>
</dbReference>
<protein>
    <submittedName>
        <fullName evidence="9">Cytochrome P450</fullName>
    </submittedName>
</protein>
<dbReference type="Pfam" id="PF00067">
    <property type="entry name" value="p450"/>
    <property type="match status" value="1"/>
</dbReference>
<dbReference type="Gene3D" id="1.10.630.10">
    <property type="entry name" value="Cytochrome P450"/>
    <property type="match status" value="1"/>
</dbReference>
<comment type="subcellular location">
    <subcellularLocation>
        <location evidence="1">Membrane</location>
    </subcellularLocation>
</comment>
<dbReference type="InterPro" id="IPR036396">
    <property type="entry name" value="Cyt_P450_sf"/>
</dbReference>
<dbReference type="OrthoDB" id="1470350at2759"/>
<dbReference type="Proteomes" id="UP000240883">
    <property type="component" value="Unassembled WGS sequence"/>
</dbReference>
<dbReference type="EMBL" id="KZ678137">
    <property type="protein sequence ID" value="PSN65279.1"/>
    <property type="molecule type" value="Genomic_DNA"/>
</dbReference>
<evidence type="ECO:0000313" key="9">
    <source>
        <dbReference type="EMBL" id="PSN65279.1"/>
    </source>
</evidence>
<dbReference type="GO" id="GO:0016705">
    <property type="term" value="F:oxidoreductase activity, acting on paired donors, with incorporation or reduction of molecular oxygen"/>
    <property type="evidence" value="ECO:0007669"/>
    <property type="project" value="InterPro"/>
</dbReference>
<keyword evidence="10" id="KW-1185">Reference proteome</keyword>
<evidence type="ECO:0000256" key="3">
    <source>
        <dbReference type="ARBA" id="ARBA00022692"/>
    </source>
</evidence>
<dbReference type="InterPro" id="IPR050665">
    <property type="entry name" value="Cytochrome_P450_Monooxygen"/>
</dbReference>
<evidence type="ECO:0000256" key="7">
    <source>
        <dbReference type="ARBA" id="ARBA00023004"/>
    </source>
</evidence>
<keyword evidence="7" id="KW-0408">Iron</keyword>
<dbReference type="PANTHER" id="PTHR24282">
    <property type="entry name" value="CYTOCHROME P450 FAMILY MEMBER"/>
    <property type="match status" value="1"/>
</dbReference>
<dbReference type="STRING" id="1448308.A0A2T2NIU2"/>
<gene>
    <name evidence="9" type="ORF">BS50DRAFT_601737</name>
</gene>
<evidence type="ECO:0000256" key="5">
    <source>
        <dbReference type="ARBA" id="ARBA00022989"/>
    </source>
</evidence>
<keyword evidence="4" id="KW-0479">Metal-binding</keyword>
<keyword evidence="3" id="KW-0812">Transmembrane</keyword>
<evidence type="ECO:0000256" key="1">
    <source>
        <dbReference type="ARBA" id="ARBA00004370"/>
    </source>
</evidence>
<dbReference type="PANTHER" id="PTHR24282:SF211">
    <property type="entry name" value="CYTOCHROME P450-RELATED"/>
    <property type="match status" value="1"/>
</dbReference>
<dbReference type="SUPFAM" id="SSF48264">
    <property type="entry name" value="Cytochrome P450"/>
    <property type="match status" value="1"/>
</dbReference>
<evidence type="ECO:0000256" key="8">
    <source>
        <dbReference type="ARBA" id="ARBA00023136"/>
    </source>
</evidence>
<organism evidence="9 10">
    <name type="scientific">Corynespora cassiicola Philippines</name>
    <dbReference type="NCBI Taxonomy" id="1448308"/>
    <lineage>
        <taxon>Eukaryota</taxon>
        <taxon>Fungi</taxon>
        <taxon>Dikarya</taxon>
        <taxon>Ascomycota</taxon>
        <taxon>Pezizomycotina</taxon>
        <taxon>Dothideomycetes</taxon>
        <taxon>Pleosporomycetidae</taxon>
        <taxon>Pleosporales</taxon>
        <taxon>Corynesporascaceae</taxon>
        <taxon>Corynespora</taxon>
    </lineage>
</organism>
<name>A0A2T2NIU2_CORCC</name>
<evidence type="ECO:0000256" key="2">
    <source>
        <dbReference type="ARBA" id="ARBA00022617"/>
    </source>
</evidence>
<proteinExistence type="predicted"/>
<dbReference type="GO" id="GO:0016020">
    <property type="term" value="C:membrane"/>
    <property type="evidence" value="ECO:0007669"/>
    <property type="project" value="UniProtKB-SubCell"/>
</dbReference>
<evidence type="ECO:0000256" key="6">
    <source>
        <dbReference type="ARBA" id="ARBA00023002"/>
    </source>
</evidence>
<keyword evidence="5" id="KW-1133">Transmembrane helix</keyword>
<sequence>MPSLIKLLLAAILLSWLLYVICSWYCLLQNYLVARMIGMTIRIIPRRWEFADKYRVHEEVGDVFVMVTPARIWVHLCNPEALAKVLRKEKEFPTPLKIFEMTKVFDDNLSTADGKSWKKHRRITSPAFNKQNNELVWSESILQSRDVAKHWASKREVASTDDTRTLSLHILSAARFGKFYPFQPHKNRALTSAILDNCLLLFVFGTEVIKKPWLPAKARELYKAAEKKASDENKPATNNLMTQLMRASIGDDGLSETEIYGNIFLFNFARHNITAHTLTFTVYLLATAPDIQDWVSEELEHVLGSRPTDEWSYTADFPRLKRTLALLYETIRLYSPVPIAKSTGTSNRALTAQENTYVIPANTLLIPNHIAVHTNPKFWGNDGLKFNPRRWVESKSSSIDDEIFVTPRKGVYIPRSDRVHNYPGKKFSQIEFVASLATLLKDHYIEPKPLPNEAMNQARHRVLKLVEEDTGQVLL</sequence>
<dbReference type="GO" id="GO:0004497">
    <property type="term" value="F:monooxygenase activity"/>
    <property type="evidence" value="ECO:0007669"/>
    <property type="project" value="InterPro"/>
</dbReference>
<keyword evidence="8" id="KW-0472">Membrane</keyword>
<keyword evidence="6" id="KW-0560">Oxidoreductase</keyword>
<dbReference type="InterPro" id="IPR001128">
    <property type="entry name" value="Cyt_P450"/>
</dbReference>
<evidence type="ECO:0000313" key="10">
    <source>
        <dbReference type="Proteomes" id="UP000240883"/>
    </source>
</evidence>
<evidence type="ECO:0000256" key="4">
    <source>
        <dbReference type="ARBA" id="ARBA00022723"/>
    </source>
</evidence>
<dbReference type="AlphaFoldDB" id="A0A2T2NIU2"/>
<dbReference type="GO" id="GO:0020037">
    <property type="term" value="F:heme binding"/>
    <property type="evidence" value="ECO:0007669"/>
    <property type="project" value="InterPro"/>
</dbReference>
<keyword evidence="2" id="KW-0349">Heme</keyword>
<accession>A0A2T2NIU2</accession>